<dbReference type="InterPro" id="IPR011499">
    <property type="entry name" value="Lipid_A_biosynth_N"/>
</dbReference>
<dbReference type="Proteomes" id="UP000253426">
    <property type="component" value="Unassembled WGS sequence"/>
</dbReference>
<organism evidence="3 4">
    <name type="scientific">Roseimicrobium gellanilyticum</name>
    <dbReference type="NCBI Taxonomy" id="748857"/>
    <lineage>
        <taxon>Bacteria</taxon>
        <taxon>Pseudomonadati</taxon>
        <taxon>Verrucomicrobiota</taxon>
        <taxon>Verrucomicrobiia</taxon>
        <taxon>Verrucomicrobiales</taxon>
        <taxon>Verrucomicrobiaceae</taxon>
        <taxon>Roseimicrobium</taxon>
    </lineage>
</organism>
<keyword evidence="4" id="KW-1185">Reference proteome</keyword>
<accession>A0A366H9L7</accession>
<evidence type="ECO:0000259" key="2">
    <source>
        <dbReference type="SMART" id="SM01259"/>
    </source>
</evidence>
<dbReference type="Gene3D" id="3.30.700.10">
    <property type="entry name" value="Glycoprotein, Type 4 Pilin"/>
    <property type="match status" value="1"/>
</dbReference>
<dbReference type="AlphaFoldDB" id="A0A366H9L7"/>
<dbReference type="GO" id="GO:0008915">
    <property type="term" value="F:lipid-A-disaccharide synthase activity"/>
    <property type="evidence" value="ECO:0007669"/>
    <property type="project" value="InterPro"/>
</dbReference>
<name>A0A366H9L7_9BACT</name>
<dbReference type="GO" id="GO:0016020">
    <property type="term" value="C:membrane"/>
    <property type="evidence" value="ECO:0007669"/>
    <property type="project" value="GOC"/>
</dbReference>
<keyword evidence="1" id="KW-0472">Membrane</keyword>
<comment type="caution">
    <text evidence="3">The sequence shown here is derived from an EMBL/GenBank/DDBJ whole genome shotgun (WGS) entry which is preliminary data.</text>
</comment>
<feature type="domain" description="Lipid A biosynthesis N-terminal" evidence="2">
    <location>
        <begin position="30"/>
        <end position="101"/>
    </location>
</feature>
<evidence type="ECO:0000313" key="4">
    <source>
        <dbReference type="Proteomes" id="UP000253426"/>
    </source>
</evidence>
<reference evidence="3 4" key="1">
    <citation type="submission" date="2018-06" db="EMBL/GenBank/DDBJ databases">
        <title>Genomic Encyclopedia of Type Strains, Phase IV (KMG-IV): sequencing the most valuable type-strain genomes for metagenomic binning, comparative biology and taxonomic classification.</title>
        <authorList>
            <person name="Goeker M."/>
        </authorList>
    </citation>
    <scope>NUCLEOTIDE SEQUENCE [LARGE SCALE GENOMIC DNA]</scope>
    <source>
        <strain evidence="3 4">DSM 25532</strain>
    </source>
</reference>
<evidence type="ECO:0000256" key="1">
    <source>
        <dbReference type="SAM" id="Phobius"/>
    </source>
</evidence>
<protein>
    <submittedName>
        <fullName evidence="3">Lipid-A-disaccharide synthase-like uncharacterized protein</fullName>
    </submittedName>
</protein>
<sequence>MPATSAFLQNWLEPIFGHWLYVDSMLWTVVGFLGAAIFGSRFVLQWLQSEKEKKLVVPWYFWHLSFWGSVLNLLYFLHLDKAPLVLGNCFLPFLYGRNILFLRRAGTKGGGRKVFAAVAVLVLAGFGWTVFFDTEGDSGPGGSPEHRSKVLLQQTATALKNYHAKHGQFPGGDAKGILEALNKEGFQVADANQPDAGDVSLDGWKHPIQILASGKTFVARSAGKNGSFDDSLSETRDDIFIQGSVP</sequence>
<gene>
    <name evidence="3" type="ORF">DES53_11135</name>
</gene>
<dbReference type="SMART" id="SM01259">
    <property type="entry name" value="LAB_N"/>
    <property type="match status" value="1"/>
</dbReference>
<proteinExistence type="predicted"/>
<dbReference type="RefSeq" id="WP_211325669.1">
    <property type="nucleotide sequence ID" value="NZ_QNRR01000011.1"/>
</dbReference>
<feature type="transmembrane region" description="Helical" evidence="1">
    <location>
        <begin position="114"/>
        <end position="132"/>
    </location>
</feature>
<dbReference type="EMBL" id="QNRR01000011">
    <property type="protein sequence ID" value="RBP38517.1"/>
    <property type="molecule type" value="Genomic_DNA"/>
</dbReference>
<dbReference type="GO" id="GO:0009245">
    <property type="term" value="P:lipid A biosynthetic process"/>
    <property type="evidence" value="ECO:0007669"/>
    <property type="project" value="InterPro"/>
</dbReference>
<feature type="transmembrane region" description="Helical" evidence="1">
    <location>
        <begin position="56"/>
        <end position="78"/>
    </location>
</feature>
<keyword evidence="1" id="KW-0812">Transmembrane</keyword>
<feature type="transmembrane region" description="Helical" evidence="1">
    <location>
        <begin position="84"/>
        <end position="102"/>
    </location>
</feature>
<feature type="transmembrane region" description="Helical" evidence="1">
    <location>
        <begin position="20"/>
        <end position="44"/>
    </location>
</feature>
<keyword evidence="1" id="KW-1133">Transmembrane helix</keyword>
<dbReference type="Pfam" id="PF07578">
    <property type="entry name" value="LAB_N"/>
    <property type="match status" value="1"/>
</dbReference>
<evidence type="ECO:0000313" key="3">
    <source>
        <dbReference type="EMBL" id="RBP38517.1"/>
    </source>
</evidence>